<keyword evidence="1" id="KW-0812">Transmembrane</keyword>
<gene>
    <name evidence="2" type="ORF">RH857_12365</name>
</gene>
<dbReference type="RefSeq" id="WP_310538280.1">
    <property type="nucleotide sequence ID" value="NZ_BAAAOC010000006.1"/>
</dbReference>
<evidence type="ECO:0000256" key="1">
    <source>
        <dbReference type="SAM" id="Phobius"/>
    </source>
</evidence>
<organism evidence="2 3">
    <name type="scientific">Nesterenkonia flava</name>
    <dbReference type="NCBI Taxonomy" id="469799"/>
    <lineage>
        <taxon>Bacteria</taxon>
        <taxon>Bacillati</taxon>
        <taxon>Actinomycetota</taxon>
        <taxon>Actinomycetes</taxon>
        <taxon>Micrococcales</taxon>
        <taxon>Micrococcaceae</taxon>
        <taxon>Nesterenkonia</taxon>
    </lineage>
</organism>
<proteinExistence type="predicted"/>
<comment type="caution">
    <text evidence="2">The sequence shown here is derived from an EMBL/GenBank/DDBJ whole genome shotgun (WGS) entry which is preliminary data.</text>
</comment>
<evidence type="ECO:0008006" key="4">
    <source>
        <dbReference type="Google" id="ProtNLM"/>
    </source>
</evidence>
<name>A0ABU1FWC5_9MICC</name>
<keyword evidence="1" id="KW-1133">Transmembrane helix</keyword>
<sequence length="572" mass="62669">MTAAAEVRAGHAGAGSVLDRVALPLIHSLDAVLGHAHRLGSAAAELTQHRGQLLRITQEAEELTDLPSVALLRRWKAVEEQIASMCLSAEKRLRRRAFATSGVSDDPSVEERVTARIRASSASTAESLDELRSALDLPVGEADPLRASESLLAVLEQQRVGHRSSAAAVAPTLNREQRAMGAGVVLVPLVAALLAGALAVQQEQPNTTYGRTLTGDRPLAGLQIVGDLSALPPSPQRRTYEMPTHEESLTLEFIRDSMDTTLRFSHTAALLPDDLELTVALLPLEDYLDYAPHPDWDDYLQMDYGDLILAYQEVKQTVAQEYPQVLDERTGDVALGQGILPIWMLPDGELAMGYALTGEISTGVDSRLGAYYFNATEPRVLATDDFLLGDDISWELTQLGRALEYNHQETAKVGSQEVFWLTALTVWTGVQTFLLIGAAVLDTVRRRRGTRQARELLSELRGRLEQLALGLDLSRLDMVAVLGSRSISDGPASAGTATEGRAEQADQRLYETALVTAWRELDDLELTPRPQQRGEQWTQRVQHAAQLIDTLSVRDVSVRDRAAQLLRTHQIL</sequence>
<keyword evidence="1" id="KW-0472">Membrane</keyword>
<dbReference type="Proteomes" id="UP001260872">
    <property type="component" value="Unassembled WGS sequence"/>
</dbReference>
<keyword evidence="3" id="KW-1185">Reference proteome</keyword>
<accession>A0ABU1FWC5</accession>
<dbReference type="EMBL" id="JAVKGT010000042">
    <property type="protein sequence ID" value="MDR5712913.1"/>
    <property type="molecule type" value="Genomic_DNA"/>
</dbReference>
<feature type="transmembrane region" description="Helical" evidence="1">
    <location>
        <begin position="418"/>
        <end position="441"/>
    </location>
</feature>
<protein>
    <recommendedName>
        <fullName evidence="4">DUF5129 domain-containing protein</fullName>
    </recommendedName>
</protein>
<evidence type="ECO:0000313" key="3">
    <source>
        <dbReference type="Proteomes" id="UP001260872"/>
    </source>
</evidence>
<evidence type="ECO:0000313" key="2">
    <source>
        <dbReference type="EMBL" id="MDR5712913.1"/>
    </source>
</evidence>
<reference evidence="3" key="1">
    <citation type="submission" date="2023-07" db="EMBL/GenBank/DDBJ databases">
        <title>Description of three actinobacteria isolated from air of manufacturing shop in a pharmaceutical factory.</title>
        <authorList>
            <person name="Zhang D.-F."/>
        </authorList>
    </citation>
    <scope>NUCLEOTIDE SEQUENCE [LARGE SCALE GENOMIC DNA]</scope>
    <source>
        <strain evidence="3">CCTCC AB 207010</strain>
    </source>
</reference>